<keyword evidence="3" id="KW-1185">Reference proteome</keyword>
<protein>
    <recommendedName>
        <fullName evidence="4">Prolactin receptor</fullName>
    </recommendedName>
</protein>
<proteinExistence type="predicted"/>
<gene>
    <name evidence="2" type="ORF">CEXT_358541</name>
</gene>
<feature type="region of interest" description="Disordered" evidence="1">
    <location>
        <begin position="1"/>
        <end position="24"/>
    </location>
</feature>
<organism evidence="2 3">
    <name type="scientific">Caerostris extrusa</name>
    <name type="common">Bark spider</name>
    <name type="synonym">Caerostris bankana</name>
    <dbReference type="NCBI Taxonomy" id="172846"/>
    <lineage>
        <taxon>Eukaryota</taxon>
        <taxon>Metazoa</taxon>
        <taxon>Ecdysozoa</taxon>
        <taxon>Arthropoda</taxon>
        <taxon>Chelicerata</taxon>
        <taxon>Arachnida</taxon>
        <taxon>Araneae</taxon>
        <taxon>Araneomorphae</taxon>
        <taxon>Entelegynae</taxon>
        <taxon>Araneoidea</taxon>
        <taxon>Araneidae</taxon>
        <taxon>Caerostris</taxon>
    </lineage>
</organism>
<dbReference type="Proteomes" id="UP001054945">
    <property type="component" value="Unassembled WGS sequence"/>
</dbReference>
<feature type="compositionally biased region" description="Basic residues" evidence="1">
    <location>
        <begin position="150"/>
        <end position="160"/>
    </location>
</feature>
<comment type="caution">
    <text evidence="2">The sequence shown here is derived from an EMBL/GenBank/DDBJ whole genome shotgun (WGS) entry which is preliminary data.</text>
</comment>
<reference evidence="2 3" key="1">
    <citation type="submission" date="2021-06" db="EMBL/GenBank/DDBJ databases">
        <title>Caerostris extrusa draft genome.</title>
        <authorList>
            <person name="Kono N."/>
            <person name="Arakawa K."/>
        </authorList>
    </citation>
    <scope>NUCLEOTIDE SEQUENCE [LARGE SCALE GENOMIC DNA]</scope>
</reference>
<sequence length="160" mass="17925">MAKVMWGSRDHVTVPSPWQPPLENSLLTRSAEGRQCEGEASSYLKDPNIALFKPSPNILTSERPEIQAEGEKLLQSTDGPMEIPNRAHPEAFKYLKDPNIALFKPSPSILPSQRPERQAGGGLLQSTNGTMEIPNRAHPFNDDGREQRSLRFRTKHSFPK</sequence>
<evidence type="ECO:0000256" key="1">
    <source>
        <dbReference type="SAM" id="MobiDB-lite"/>
    </source>
</evidence>
<evidence type="ECO:0008006" key="4">
    <source>
        <dbReference type="Google" id="ProtNLM"/>
    </source>
</evidence>
<dbReference type="AlphaFoldDB" id="A0AAV4XEA3"/>
<feature type="region of interest" description="Disordered" evidence="1">
    <location>
        <begin position="105"/>
        <end position="160"/>
    </location>
</feature>
<dbReference type="EMBL" id="BPLR01017501">
    <property type="protein sequence ID" value="GIY92119.1"/>
    <property type="molecule type" value="Genomic_DNA"/>
</dbReference>
<evidence type="ECO:0000313" key="2">
    <source>
        <dbReference type="EMBL" id="GIY92119.1"/>
    </source>
</evidence>
<accession>A0AAV4XEA3</accession>
<name>A0AAV4XEA3_CAEEX</name>
<feature type="compositionally biased region" description="Basic and acidic residues" evidence="1">
    <location>
        <begin position="139"/>
        <end position="149"/>
    </location>
</feature>
<evidence type="ECO:0000313" key="3">
    <source>
        <dbReference type="Proteomes" id="UP001054945"/>
    </source>
</evidence>